<name>A0A0L6VEJ2_9BASI</name>
<keyword evidence="1" id="KW-1133">Transmembrane helix</keyword>
<dbReference type="AlphaFoldDB" id="A0A0L6VEJ2"/>
<keyword evidence="1" id="KW-0472">Membrane</keyword>
<gene>
    <name evidence="2" type="ORF">VP01_1915g2</name>
</gene>
<keyword evidence="1" id="KW-0812">Transmembrane</keyword>
<organism evidence="2 3">
    <name type="scientific">Puccinia sorghi</name>
    <dbReference type="NCBI Taxonomy" id="27349"/>
    <lineage>
        <taxon>Eukaryota</taxon>
        <taxon>Fungi</taxon>
        <taxon>Dikarya</taxon>
        <taxon>Basidiomycota</taxon>
        <taxon>Pucciniomycotina</taxon>
        <taxon>Pucciniomycetes</taxon>
        <taxon>Pucciniales</taxon>
        <taxon>Pucciniaceae</taxon>
        <taxon>Puccinia</taxon>
    </lineage>
</organism>
<evidence type="ECO:0000313" key="2">
    <source>
        <dbReference type="EMBL" id="KNZ58520.1"/>
    </source>
</evidence>
<dbReference type="EMBL" id="LAVV01006743">
    <property type="protein sequence ID" value="KNZ58520.1"/>
    <property type="molecule type" value="Genomic_DNA"/>
</dbReference>
<feature type="transmembrane region" description="Helical" evidence="1">
    <location>
        <begin position="226"/>
        <end position="245"/>
    </location>
</feature>
<evidence type="ECO:0000313" key="3">
    <source>
        <dbReference type="Proteomes" id="UP000037035"/>
    </source>
</evidence>
<evidence type="ECO:0000256" key="1">
    <source>
        <dbReference type="SAM" id="Phobius"/>
    </source>
</evidence>
<protein>
    <submittedName>
        <fullName evidence="2">Uncharacterized protein</fullName>
    </submittedName>
</protein>
<keyword evidence="3" id="KW-1185">Reference proteome</keyword>
<accession>A0A0L6VEJ2</accession>
<comment type="caution">
    <text evidence="2">The sequence shown here is derived from an EMBL/GenBank/DDBJ whole genome shotgun (WGS) entry which is preliminary data.</text>
</comment>
<reference evidence="2 3" key="1">
    <citation type="submission" date="2015-08" db="EMBL/GenBank/DDBJ databases">
        <title>Next Generation Sequencing and Analysis of the Genome of Puccinia sorghi L Schw, the Causal Agent of Maize Common Rust.</title>
        <authorList>
            <person name="Rochi L."/>
            <person name="Burguener G."/>
            <person name="Darino M."/>
            <person name="Turjanski A."/>
            <person name="Kreff E."/>
            <person name="Dieguez M.J."/>
            <person name="Sacco F."/>
        </authorList>
    </citation>
    <scope>NUCLEOTIDE SEQUENCE [LARGE SCALE GENOMIC DNA]</scope>
    <source>
        <strain evidence="2 3">RO10H11247</strain>
    </source>
</reference>
<feature type="transmembrane region" description="Helical" evidence="1">
    <location>
        <begin position="342"/>
        <end position="360"/>
    </location>
</feature>
<feature type="transmembrane region" description="Helical" evidence="1">
    <location>
        <begin position="257"/>
        <end position="273"/>
    </location>
</feature>
<dbReference type="Proteomes" id="UP000037035">
    <property type="component" value="Unassembled WGS sequence"/>
</dbReference>
<sequence length="497" mass="57782">MGWLLSEVDFRGLGRAMSTAQFMFLYTFTHSYLHIVKYYDHHSNLNHHYHFSSHHDFLAKPYYTIPLFSQFHLQLDWEPMSSDGPKGMALGLCFTRLYNLSLSIIPPKTLLRLVHQLCKIGLIIQYNFKEPLICLIDPVHSPLSFYFNCEPSFGSRGSATSWGYRRTNQILQEASDLVVFHVSLFSPPPIERLALFQHFKNTVGIQNPTKFTLYLHKLITTYKEKYNLIFFLSFFLPFFFVVLYFSEAKINLRDIKPRFFILNIFYQIVYIISSDSLDFYTHVQLMKCGIVKLPPFAIDLSETIHSSEENQPDHHRIPKTLTNSHLPTTQCVIYESALTAHLFLLFSLFVLFFSGGFFTLNKPHSLTSLATSLKHLDLVVYILPRYPLFNYQVEPNDHTVELSNLLQSLVDCYWFLGAQLSLFIWKTPNHFGKWWTGLTGMLATLMKSTGKLQIFYTRTTGSLHLHPAMSLSIIDQCWFLESFSDIGHQICQLNSFF</sequence>
<dbReference type="VEuPathDB" id="FungiDB:VP01_1915g2"/>
<proteinExistence type="predicted"/>